<evidence type="ECO:0000313" key="9">
    <source>
        <dbReference type="EMBL" id="KIT17762.1"/>
    </source>
</evidence>
<dbReference type="PANTHER" id="PTHR43876">
    <property type="entry name" value="UBIQUINONE BIOSYNTHESIS MONOOXYGENASE COQ6, MITOCHONDRIAL"/>
    <property type="match status" value="1"/>
</dbReference>
<comment type="similarity">
    <text evidence="3">Belongs to the UbiH/COQ6 family.</text>
</comment>
<dbReference type="PRINTS" id="PR00420">
    <property type="entry name" value="RNGMNOXGNASE"/>
</dbReference>
<evidence type="ECO:0000256" key="2">
    <source>
        <dbReference type="ARBA" id="ARBA00004749"/>
    </source>
</evidence>
<evidence type="ECO:0000256" key="4">
    <source>
        <dbReference type="ARBA" id="ARBA00022630"/>
    </source>
</evidence>
<keyword evidence="7" id="KW-0503">Monooxygenase</keyword>
<keyword evidence="6 9" id="KW-0560">Oxidoreductase</keyword>
<evidence type="ECO:0000256" key="5">
    <source>
        <dbReference type="ARBA" id="ARBA00022827"/>
    </source>
</evidence>
<dbReference type="STRING" id="935700.jaqu_04850"/>
<dbReference type="InterPro" id="IPR010971">
    <property type="entry name" value="UbiH/COQ6"/>
</dbReference>
<protein>
    <submittedName>
        <fullName evidence="9">UbiI protein</fullName>
        <ecNumber evidence="9">1.14.13.-</ecNumber>
    </submittedName>
</protein>
<dbReference type="PATRIC" id="fig|935700.4.peg.515"/>
<keyword evidence="10" id="KW-1185">Reference proteome</keyword>
<dbReference type="Proteomes" id="UP000032232">
    <property type="component" value="Unassembled WGS sequence"/>
</dbReference>
<dbReference type="GO" id="GO:0071949">
    <property type="term" value="F:FAD binding"/>
    <property type="evidence" value="ECO:0007669"/>
    <property type="project" value="InterPro"/>
</dbReference>
<dbReference type="InterPro" id="IPR036188">
    <property type="entry name" value="FAD/NAD-bd_sf"/>
</dbReference>
<evidence type="ECO:0000256" key="3">
    <source>
        <dbReference type="ARBA" id="ARBA00005349"/>
    </source>
</evidence>
<dbReference type="GO" id="GO:0006744">
    <property type="term" value="P:ubiquinone biosynthetic process"/>
    <property type="evidence" value="ECO:0007669"/>
    <property type="project" value="UniProtKB-UniPathway"/>
</dbReference>
<evidence type="ECO:0000256" key="7">
    <source>
        <dbReference type="ARBA" id="ARBA00023033"/>
    </source>
</evidence>
<dbReference type="PANTHER" id="PTHR43876:SF7">
    <property type="entry name" value="UBIQUINONE BIOSYNTHESIS MONOOXYGENASE COQ6, MITOCHONDRIAL"/>
    <property type="match status" value="1"/>
</dbReference>
<keyword evidence="4" id="KW-0285">Flavoprotein</keyword>
<keyword evidence="5" id="KW-0274">FAD</keyword>
<comment type="cofactor">
    <cofactor evidence="1">
        <name>FAD</name>
        <dbReference type="ChEBI" id="CHEBI:57692"/>
    </cofactor>
</comment>
<dbReference type="GO" id="GO:0004497">
    <property type="term" value="F:monooxygenase activity"/>
    <property type="evidence" value="ECO:0007669"/>
    <property type="project" value="UniProtKB-KW"/>
</dbReference>
<dbReference type="RefSeq" id="WP_043917344.1">
    <property type="nucleotide sequence ID" value="NZ_FZPF01000004.1"/>
</dbReference>
<evidence type="ECO:0000259" key="8">
    <source>
        <dbReference type="Pfam" id="PF01494"/>
    </source>
</evidence>
<dbReference type="Pfam" id="PF01494">
    <property type="entry name" value="FAD_binding_3"/>
    <property type="match status" value="1"/>
</dbReference>
<dbReference type="UniPathway" id="UPA00232"/>
<evidence type="ECO:0000256" key="1">
    <source>
        <dbReference type="ARBA" id="ARBA00001974"/>
    </source>
</evidence>
<feature type="domain" description="FAD-binding" evidence="8">
    <location>
        <begin position="4"/>
        <end position="341"/>
    </location>
</feature>
<dbReference type="GO" id="GO:0016705">
    <property type="term" value="F:oxidoreductase activity, acting on paired donors, with incorporation or reduction of molecular oxygen"/>
    <property type="evidence" value="ECO:0007669"/>
    <property type="project" value="InterPro"/>
</dbReference>
<organism evidence="9 10">
    <name type="scientific">Jannaschia aquimarina</name>
    <dbReference type="NCBI Taxonomy" id="935700"/>
    <lineage>
        <taxon>Bacteria</taxon>
        <taxon>Pseudomonadati</taxon>
        <taxon>Pseudomonadota</taxon>
        <taxon>Alphaproteobacteria</taxon>
        <taxon>Rhodobacterales</taxon>
        <taxon>Roseobacteraceae</taxon>
        <taxon>Jannaschia</taxon>
    </lineage>
</organism>
<dbReference type="AlphaFoldDB" id="A0A0D1CSM8"/>
<dbReference type="EC" id="1.14.13.-" evidence="9"/>
<dbReference type="InterPro" id="IPR002938">
    <property type="entry name" value="FAD-bd"/>
</dbReference>
<dbReference type="EMBL" id="JYFE01000015">
    <property type="protein sequence ID" value="KIT17762.1"/>
    <property type="molecule type" value="Genomic_DNA"/>
</dbReference>
<dbReference type="SUPFAM" id="SSF51905">
    <property type="entry name" value="FAD/NAD(P)-binding domain"/>
    <property type="match status" value="1"/>
</dbReference>
<comment type="pathway">
    <text evidence="2">Cofactor biosynthesis; ubiquinone biosynthesis.</text>
</comment>
<dbReference type="OrthoDB" id="9796623at2"/>
<comment type="caution">
    <text evidence="9">The sequence shown here is derived from an EMBL/GenBank/DDBJ whole genome shotgun (WGS) entry which is preliminary data.</text>
</comment>
<dbReference type="Gene3D" id="3.50.50.60">
    <property type="entry name" value="FAD/NAD(P)-binding domain"/>
    <property type="match status" value="2"/>
</dbReference>
<gene>
    <name evidence="9" type="primary">ubiI</name>
    <name evidence="9" type="ORF">jaqu_04850</name>
</gene>
<reference evidence="9 10" key="1">
    <citation type="submission" date="2015-02" db="EMBL/GenBank/DDBJ databases">
        <title>Genome Sequence of Jannaschia aquimarina DSM28248, a member of the Roseobacter clade.</title>
        <authorList>
            <person name="Voget S."/>
            <person name="Daniel R."/>
        </authorList>
    </citation>
    <scope>NUCLEOTIDE SEQUENCE [LARGE SCALE GENOMIC DNA]</scope>
    <source>
        <strain evidence="9 10">GSW-M26</strain>
    </source>
</reference>
<evidence type="ECO:0000313" key="10">
    <source>
        <dbReference type="Proteomes" id="UP000032232"/>
    </source>
</evidence>
<accession>A0A0D1CSM8</accession>
<proteinExistence type="inferred from homology"/>
<dbReference type="InterPro" id="IPR051205">
    <property type="entry name" value="UbiH/COQ6_monooxygenase"/>
</dbReference>
<name>A0A0D1CSM8_9RHOB</name>
<evidence type="ECO:0000256" key="6">
    <source>
        <dbReference type="ARBA" id="ARBA00023002"/>
    </source>
</evidence>
<dbReference type="NCBIfam" id="TIGR01988">
    <property type="entry name" value="Ubi-OHases"/>
    <property type="match status" value="1"/>
</dbReference>
<sequence length="392" mass="41590">MIYDTDIVISGAGPAGLAAACALGAEGHSVILLDPTPPVTEEADEGADLRTTAILTPGRDLLDRAGAWADLAEHGTELWTMRIVDAAASPPVTRDFEALDMGDEPFGWNLPNWAIRRALLSRAEALSTVDLRFGTGFAGLLARVAEARVRTTDGDTISTRLLLACDGRSSPVRAAAGISAREVDYGQTALVFSVTHPRPHGNVSTELHLSGGPFTLVPLPDLDGKPRSAVVWMDDADEQARRMDLPEDAFSAEATKRSLSVAGPLTLASRRVAWPIKTIVAHAMTARRVALAAEAAHAMPPIGAQGLNTSLKDIAALRDLCAKHEIGSDPMLQAYARQRQPDVLIRATGIDLLNRTSIAGSAPFQRLRATGVRALHDVAPLRKLAMRLGLGA</sequence>